<dbReference type="Pfam" id="PF14315">
    <property type="entry name" value="DUF4380"/>
    <property type="match status" value="1"/>
</dbReference>
<evidence type="ECO:0000313" key="2">
    <source>
        <dbReference type="Proteomes" id="UP000249915"/>
    </source>
</evidence>
<comment type="caution">
    <text evidence="1">The sequence shown here is derived from an EMBL/GenBank/DDBJ whole genome shotgun (WGS) entry which is preliminary data.</text>
</comment>
<gene>
    <name evidence="1" type="ORF">BAY60_13130</name>
</gene>
<accession>A0A2V4AZR5</accession>
<dbReference type="AlphaFoldDB" id="A0A2V4AZR5"/>
<sequence length="401" mass="43042">MTPAARIERTGGDVLWLDNGVLRLGLVPALGGRLLSLRRVSGGDARELLWRNDRLLTAELTPRPGHEPRPHAGSLGDWANYGGDKTWPAPQGWDSDAQWAGPPDPVLDSGPYTAEPEQTPDLAAVTLTSGADPRTGLRLSRRFELRPGQCGYRLRLTAVNTSERTVRWALWNVTQLAADGPGGTYLASPPSVNPLLSGTGFPRWCELDGDRVYVPHQDVVGKLGFPAATGWLAHVGDGTTLTQRFPVEAGAEYPDAGSRAEVWLEHPLPTPLAALGDLDPPARIVECEVLGRLTTLAPGQRTTLSLDCAVTPGEGPVHDVTPCGHWARPPRIDASRLTGEFVAYRDGTLATCGTTVEARAGRPVSLDLPVSGSADPVLELLDDTGERHRAGVARRRLEVER</sequence>
<dbReference type="OrthoDB" id="174931at2"/>
<dbReference type="EMBL" id="MASW01000002">
    <property type="protein sequence ID" value="PXY27376.1"/>
    <property type="molecule type" value="Genomic_DNA"/>
</dbReference>
<proteinExistence type="predicted"/>
<keyword evidence="2" id="KW-1185">Reference proteome</keyword>
<dbReference type="Proteomes" id="UP000249915">
    <property type="component" value="Unassembled WGS sequence"/>
</dbReference>
<protein>
    <submittedName>
        <fullName evidence="1">Uncharacterized protein</fullName>
    </submittedName>
</protein>
<name>A0A2V4AZR5_9PSEU</name>
<dbReference type="InterPro" id="IPR025488">
    <property type="entry name" value="DUF4380"/>
</dbReference>
<reference evidence="1 2" key="1">
    <citation type="submission" date="2016-07" db="EMBL/GenBank/DDBJ databases">
        <title>Draft genome sequence of Prauserella muralis DSM 45305, isolated from a mould-covered wall in an indoor environment.</title>
        <authorList>
            <person name="Ruckert C."/>
            <person name="Albersmeier A."/>
            <person name="Jiang C.-L."/>
            <person name="Jiang Y."/>
            <person name="Kalinowski J."/>
            <person name="Schneider O."/>
            <person name="Winkler A."/>
            <person name="Zotchev S.B."/>
        </authorList>
    </citation>
    <scope>NUCLEOTIDE SEQUENCE [LARGE SCALE GENOMIC DNA]</scope>
    <source>
        <strain evidence="1 2">DSM 45305</strain>
    </source>
</reference>
<evidence type="ECO:0000313" key="1">
    <source>
        <dbReference type="EMBL" id="PXY27376.1"/>
    </source>
</evidence>
<dbReference type="RefSeq" id="WP_112281379.1">
    <property type="nucleotide sequence ID" value="NZ_MASW01000002.1"/>
</dbReference>
<organism evidence="1 2">
    <name type="scientific">Prauserella muralis</name>
    <dbReference type="NCBI Taxonomy" id="588067"/>
    <lineage>
        <taxon>Bacteria</taxon>
        <taxon>Bacillati</taxon>
        <taxon>Actinomycetota</taxon>
        <taxon>Actinomycetes</taxon>
        <taxon>Pseudonocardiales</taxon>
        <taxon>Pseudonocardiaceae</taxon>
        <taxon>Prauserella</taxon>
    </lineage>
</organism>